<evidence type="ECO:0000313" key="1">
    <source>
        <dbReference type="EMBL" id="WSA30669.1"/>
    </source>
</evidence>
<dbReference type="EMBL" id="CP109071">
    <property type="protein sequence ID" value="WSA30669.1"/>
    <property type="molecule type" value="Genomic_DNA"/>
</dbReference>
<name>A0ABZ1E795_9ACTN</name>
<sequence>MSAFAGARRTGAAGVGRRRSRTALDRAIPVSRFASRVVILSLVNA</sequence>
<accession>A0ABZ1E795</accession>
<dbReference type="Proteomes" id="UP001334804">
    <property type="component" value="Chromosome"/>
</dbReference>
<reference evidence="1 2" key="1">
    <citation type="submission" date="2022-10" db="EMBL/GenBank/DDBJ databases">
        <title>The complete genomes of actinobacterial strains from the NBC collection.</title>
        <authorList>
            <person name="Joergensen T.S."/>
            <person name="Alvarez Arevalo M."/>
            <person name="Sterndorff E.B."/>
            <person name="Faurdal D."/>
            <person name="Vuksanovic O."/>
            <person name="Mourched A.-S."/>
            <person name="Charusanti P."/>
            <person name="Shaw S."/>
            <person name="Blin K."/>
            <person name="Weber T."/>
        </authorList>
    </citation>
    <scope>NUCLEOTIDE SEQUENCE [LARGE SCALE GENOMIC DNA]</scope>
    <source>
        <strain evidence="1 2">NBC 01809</strain>
    </source>
</reference>
<proteinExistence type="predicted"/>
<keyword evidence="2" id="KW-1185">Reference proteome</keyword>
<protein>
    <submittedName>
        <fullName evidence="1">Uncharacterized protein</fullName>
    </submittedName>
</protein>
<evidence type="ECO:0000313" key="2">
    <source>
        <dbReference type="Proteomes" id="UP001334804"/>
    </source>
</evidence>
<organism evidence="1 2">
    <name type="scientific">Micromonospora peucetia</name>
    <dbReference type="NCBI Taxonomy" id="47871"/>
    <lineage>
        <taxon>Bacteria</taxon>
        <taxon>Bacillati</taxon>
        <taxon>Actinomycetota</taxon>
        <taxon>Actinomycetes</taxon>
        <taxon>Micromonosporales</taxon>
        <taxon>Micromonosporaceae</taxon>
        <taxon>Micromonospora</taxon>
    </lineage>
</organism>
<dbReference type="RefSeq" id="WP_176733744.1">
    <property type="nucleotide sequence ID" value="NZ_CP109071.1"/>
</dbReference>
<gene>
    <name evidence="1" type="ORF">OIE14_21145</name>
</gene>